<feature type="transmembrane region" description="Helical" evidence="1">
    <location>
        <begin position="371"/>
        <end position="389"/>
    </location>
</feature>
<reference evidence="3 4" key="1">
    <citation type="submission" date="2009-05" db="EMBL/GenBank/DDBJ databases">
        <title>The draft genome of Acidovorax delafieldii 2AN.</title>
        <authorList>
            <consortium name="US DOE Joint Genome Institute (JGI-PGF)"/>
            <person name="Lucas S."/>
            <person name="Copeland A."/>
            <person name="Lapidus A."/>
            <person name="Glavina del Rio T."/>
            <person name="Tice H."/>
            <person name="Bruce D."/>
            <person name="Goodwin L."/>
            <person name="Pitluck S."/>
            <person name="Larimer F."/>
            <person name="Land M.L."/>
            <person name="Hauser L."/>
            <person name="Shelobolina E.S."/>
            <person name="Picardal F."/>
            <person name="Roden E."/>
            <person name="Emerson D."/>
        </authorList>
    </citation>
    <scope>NUCLEOTIDE SEQUENCE [LARGE SCALE GENOMIC DNA]</scope>
    <source>
        <strain evidence="3 4">2AN</strain>
    </source>
</reference>
<evidence type="ECO:0000259" key="2">
    <source>
        <dbReference type="Pfam" id="PF18203"/>
    </source>
</evidence>
<sequence length="403" mass="40738">MLGVLLLAPAWAHAQATRTWVSGVGDDANPCSRTAPCRTLAGALPKTATGGEIDVLDPAALDGSDDFAAPAVAPVTLVIDKSITIDGGGRYVAAFGGVPMGDSIVVNLTSPGTVILRNLQLNGFAGTGSNGIRVVSSANVVLDHVDVAGYAQNCLLVDAGAGGALVDIASSTFSNCSTGVANRAAAAVNLGGDSAVVLNTVAGVSSNNPLGAVYFFNSNTRSNTQNTDLTTYVSGSSASVSGGSVGCAFANQQFVAPNAISRTLPVAVGGPAAAGFQFQTTNCGPGATVTVTLNYAQAMPASTVLYKFGPATPGATQSTWFPLPGAVLSADRKGFTYSLTDNGIGDSNGAIGFIDDPVLPLVPLPPSIPTLSHWALALLGVLVSAMMVWERRRQRARIPMRSA</sequence>
<dbReference type="InterPro" id="IPR011050">
    <property type="entry name" value="Pectin_lyase_fold/virulence"/>
</dbReference>
<evidence type="ECO:0000313" key="4">
    <source>
        <dbReference type="Proteomes" id="UP000003856"/>
    </source>
</evidence>
<organism evidence="3 4">
    <name type="scientific">Acidovorax delafieldii 2AN</name>
    <dbReference type="NCBI Taxonomy" id="573060"/>
    <lineage>
        <taxon>Bacteria</taxon>
        <taxon>Pseudomonadati</taxon>
        <taxon>Pseudomonadota</taxon>
        <taxon>Betaproteobacteria</taxon>
        <taxon>Burkholderiales</taxon>
        <taxon>Comamonadaceae</taxon>
        <taxon>Acidovorax</taxon>
    </lineage>
</organism>
<dbReference type="NCBIfam" id="TIGR04174">
    <property type="entry name" value="IPTL_CTERM"/>
    <property type="match status" value="1"/>
</dbReference>
<dbReference type="InterPro" id="IPR053784">
    <property type="entry name" value="Choice_anch_U_dom"/>
</dbReference>
<dbReference type="EMBL" id="ACQT01000053">
    <property type="protein sequence ID" value="EER60501.1"/>
    <property type="molecule type" value="Genomic_DNA"/>
</dbReference>
<dbReference type="PATRIC" id="fig|573060.9.peg.3202"/>
<keyword evidence="1" id="KW-0812">Transmembrane</keyword>
<dbReference type="InterPro" id="IPR012334">
    <property type="entry name" value="Pectin_lyas_fold"/>
</dbReference>
<dbReference type="InterPro" id="IPR026442">
    <property type="entry name" value="IPTL_CTERM"/>
</dbReference>
<dbReference type="AlphaFoldDB" id="C5T4U5"/>
<feature type="domain" description="IPTL-CTERM protein sorting" evidence="2">
    <location>
        <begin position="367"/>
        <end position="393"/>
    </location>
</feature>
<evidence type="ECO:0000256" key="1">
    <source>
        <dbReference type="SAM" id="Phobius"/>
    </source>
</evidence>
<dbReference type="Proteomes" id="UP000003856">
    <property type="component" value="Unassembled WGS sequence"/>
</dbReference>
<gene>
    <name evidence="3" type="ORF">AcdelDRAFT_1925</name>
</gene>
<proteinExistence type="predicted"/>
<evidence type="ECO:0000313" key="3">
    <source>
        <dbReference type="EMBL" id="EER60501.1"/>
    </source>
</evidence>
<keyword evidence="1" id="KW-1133">Transmembrane helix</keyword>
<dbReference type="Pfam" id="PF18203">
    <property type="entry name" value="IPTL-CTERM"/>
    <property type="match status" value="1"/>
</dbReference>
<comment type="caution">
    <text evidence="3">The sequence shown here is derived from an EMBL/GenBank/DDBJ whole genome shotgun (WGS) entry which is preliminary data.</text>
</comment>
<accession>C5T4U5</accession>
<dbReference type="NCBIfam" id="NF041766">
    <property type="entry name" value="choice_anch_U"/>
    <property type="match status" value="1"/>
</dbReference>
<dbReference type="Gene3D" id="2.160.20.10">
    <property type="entry name" value="Single-stranded right-handed beta-helix, Pectin lyase-like"/>
    <property type="match status" value="1"/>
</dbReference>
<name>C5T4U5_ACIDE</name>
<keyword evidence="4" id="KW-1185">Reference proteome</keyword>
<keyword evidence="1" id="KW-0472">Membrane</keyword>
<dbReference type="SUPFAM" id="SSF51126">
    <property type="entry name" value="Pectin lyase-like"/>
    <property type="match status" value="1"/>
</dbReference>
<protein>
    <recommendedName>
        <fullName evidence="2">IPTL-CTERM protein sorting domain-containing protein</fullName>
    </recommendedName>
</protein>